<evidence type="ECO:0000256" key="1">
    <source>
        <dbReference type="SAM" id="MobiDB-lite"/>
    </source>
</evidence>
<dbReference type="AlphaFoldDB" id="A0A699VSU6"/>
<accession>A0A699VSU6</accession>
<evidence type="ECO:0000313" key="2">
    <source>
        <dbReference type="EMBL" id="GFD37473.1"/>
    </source>
</evidence>
<feature type="compositionally biased region" description="Basic and acidic residues" evidence="1">
    <location>
        <begin position="25"/>
        <end position="37"/>
    </location>
</feature>
<feature type="non-terminal residue" evidence="2">
    <location>
        <position position="77"/>
    </location>
</feature>
<feature type="region of interest" description="Disordered" evidence="1">
    <location>
        <begin position="21"/>
        <end position="46"/>
    </location>
</feature>
<organism evidence="2">
    <name type="scientific">Tanacetum cinerariifolium</name>
    <name type="common">Dalmatian daisy</name>
    <name type="synonym">Chrysanthemum cinerariifolium</name>
    <dbReference type="NCBI Taxonomy" id="118510"/>
    <lineage>
        <taxon>Eukaryota</taxon>
        <taxon>Viridiplantae</taxon>
        <taxon>Streptophyta</taxon>
        <taxon>Embryophyta</taxon>
        <taxon>Tracheophyta</taxon>
        <taxon>Spermatophyta</taxon>
        <taxon>Magnoliopsida</taxon>
        <taxon>eudicotyledons</taxon>
        <taxon>Gunneridae</taxon>
        <taxon>Pentapetalae</taxon>
        <taxon>asterids</taxon>
        <taxon>campanulids</taxon>
        <taxon>Asterales</taxon>
        <taxon>Asteraceae</taxon>
        <taxon>Asteroideae</taxon>
        <taxon>Anthemideae</taxon>
        <taxon>Anthemidinae</taxon>
        <taxon>Tanacetum</taxon>
    </lineage>
</organism>
<protein>
    <submittedName>
        <fullName evidence="2">Uncharacterized protein</fullName>
    </submittedName>
</protein>
<dbReference type="EMBL" id="BKCJ011486438">
    <property type="protein sequence ID" value="GFD37473.1"/>
    <property type="molecule type" value="Genomic_DNA"/>
</dbReference>
<proteinExistence type="predicted"/>
<gene>
    <name evidence="2" type="ORF">Tci_909442</name>
</gene>
<sequence length="77" mass="8234">MSDSKDSTITYTVVSSPFGAIDHAPSAEETKPFKTDESAATPPPHPAYCITARMSIRPQTPISLPSDTKIARLMAIS</sequence>
<comment type="caution">
    <text evidence="2">The sequence shown here is derived from an EMBL/GenBank/DDBJ whole genome shotgun (WGS) entry which is preliminary data.</text>
</comment>
<reference evidence="2" key="1">
    <citation type="journal article" date="2019" name="Sci. Rep.">
        <title>Draft genome of Tanacetum cinerariifolium, the natural source of mosquito coil.</title>
        <authorList>
            <person name="Yamashiro T."/>
            <person name="Shiraishi A."/>
            <person name="Satake H."/>
            <person name="Nakayama K."/>
        </authorList>
    </citation>
    <scope>NUCLEOTIDE SEQUENCE</scope>
</reference>
<name>A0A699VSU6_TANCI</name>